<dbReference type="CDD" id="cd00156">
    <property type="entry name" value="REC"/>
    <property type="match status" value="1"/>
</dbReference>
<dbReference type="RefSeq" id="WP_043842763.1">
    <property type="nucleotide sequence ID" value="NZ_AQQW01000003.1"/>
</dbReference>
<dbReference type="PATRIC" id="fig|1317118.6.peg.1126"/>
<dbReference type="GO" id="GO:0000160">
    <property type="term" value="P:phosphorelay signal transduction system"/>
    <property type="evidence" value="ECO:0007669"/>
    <property type="project" value="InterPro"/>
</dbReference>
<comment type="caution">
    <text evidence="1">Lacks conserved residue(s) required for the propagation of feature annotation.</text>
</comment>
<dbReference type="Pfam" id="PF00072">
    <property type="entry name" value="Response_reg"/>
    <property type="match status" value="1"/>
</dbReference>
<dbReference type="PROSITE" id="PS50110">
    <property type="entry name" value="RESPONSE_REGULATORY"/>
    <property type="match status" value="1"/>
</dbReference>
<evidence type="ECO:0000313" key="3">
    <source>
        <dbReference type="EMBL" id="ETW13452.1"/>
    </source>
</evidence>
<feature type="domain" description="Response regulatory" evidence="2">
    <location>
        <begin position="2"/>
        <end position="117"/>
    </location>
</feature>
<protein>
    <submittedName>
        <fullName evidence="3">Response regulator receiver-like protein</fullName>
    </submittedName>
</protein>
<evidence type="ECO:0000259" key="2">
    <source>
        <dbReference type="PROSITE" id="PS50110"/>
    </source>
</evidence>
<dbReference type="eggNOG" id="COG0784">
    <property type="taxonomic scope" value="Bacteria"/>
</dbReference>
<dbReference type="OrthoDB" id="7874292at2"/>
<dbReference type="Gene3D" id="3.40.50.2300">
    <property type="match status" value="1"/>
</dbReference>
<dbReference type="Proteomes" id="UP000019063">
    <property type="component" value="Unassembled WGS sequence"/>
</dbReference>
<dbReference type="SMART" id="SM00448">
    <property type="entry name" value="REC"/>
    <property type="match status" value="1"/>
</dbReference>
<dbReference type="AlphaFoldDB" id="W4HL42"/>
<proteinExistence type="predicted"/>
<dbReference type="EMBL" id="AQQW01000003">
    <property type="protein sequence ID" value="ETW13452.1"/>
    <property type="molecule type" value="Genomic_DNA"/>
</dbReference>
<organism evidence="3 4">
    <name type="scientific">Roseivivax marinus</name>
    <dbReference type="NCBI Taxonomy" id="1379903"/>
    <lineage>
        <taxon>Bacteria</taxon>
        <taxon>Pseudomonadati</taxon>
        <taxon>Pseudomonadota</taxon>
        <taxon>Alphaproteobacteria</taxon>
        <taxon>Rhodobacterales</taxon>
        <taxon>Roseobacteraceae</taxon>
        <taxon>Roseivivax</taxon>
    </lineage>
</organism>
<keyword evidence="4" id="KW-1185">Reference proteome</keyword>
<dbReference type="InterPro" id="IPR001789">
    <property type="entry name" value="Sig_transdc_resp-reg_receiver"/>
</dbReference>
<accession>W4HL42</accession>
<evidence type="ECO:0000313" key="4">
    <source>
        <dbReference type="Proteomes" id="UP000019063"/>
    </source>
</evidence>
<name>W4HL42_9RHOB</name>
<dbReference type="InterPro" id="IPR011006">
    <property type="entry name" value="CheY-like_superfamily"/>
</dbReference>
<dbReference type="SUPFAM" id="SSF52172">
    <property type="entry name" value="CheY-like"/>
    <property type="match status" value="1"/>
</dbReference>
<sequence length="123" mass="13260">MNVLIVESRAELAGIWRNALIREGADVWVATGGAEAVALLEDVTFDVIVLEVVLEEGSALAIADLASYRQPECKVVFVTNTTFFSDGTIFNYVSNAAAFLPSTTAPDDLAKLVEHHGTPRRPL</sequence>
<gene>
    <name evidence="3" type="ORF">ATO8_05466</name>
</gene>
<dbReference type="STRING" id="1379903.ATO8_05466"/>
<reference evidence="3 4" key="1">
    <citation type="journal article" date="2014" name="Antonie Van Leeuwenhoek">
        <title>Roseivivax atlanticus sp. nov., isolated from surface seawater of the Atlantic Ocean.</title>
        <authorList>
            <person name="Li G."/>
            <person name="Lai Q."/>
            <person name="Liu X."/>
            <person name="Sun F."/>
            <person name="Shao Z."/>
        </authorList>
    </citation>
    <scope>NUCLEOTIDE SEQUENCE [LARGE SCALE GENOMIC DNA]</scope>
    <source>
        <strain evidence="3 4">22II-s10s</strain>
    </source>
</reference>
<evidence type="ECO:0000256" key="1">
    <source>
        <dbReference type="PROSITE-ProRule" id="PRU00169"/>
    </source>
</evidence>
<comment type="caution">
    <text evidence="3">The sequence shown here is derived from an EMBL/GenBank/DDBJ whole genome shotgun (WGS) entry which is preliminary data.</text>
</comment>